<comment type="caution">
    <text evidence="9">The sequence shown here is derived from an EMBL/GenBank/DDBJ whole genome shotgun (WGS) entry which is preliminary data.</text>
</comment>
<gene>
    <name evidence="9" type="ORF">K1Y72_22465</name>
</gene>
<evidence type="ECO:0000256" key="1">
    <source>
        <dbReference type="ARBA" id="ARBA00004651"/>
    </source>
</evidence>
<keyword evidence="3 7" id="KW-0812">Transmembrane</keyword>
<dbReference type="PANTHER" id="PTHR33406:SF13">
    <property type="entry name" value="MEMBRANE PROTEIN YDFJ"/>
    <property type="match status" value="1"/>
</dbReference>
<evidence type="ECO:0000256" key="6">
    <source>
        <dbReference type="SAM" id="MobiDB-lite"/>
    </source>
</evidence>
<feature type="region of interest" description="Disordered" evidence="6">
    <location>
        <begin position="149"/>
        <end position="169"/>
    </location>
</feature>
<keyword evidence="2" id="KW-1003">Cell membrane</keyword>
<feature type="transmembrane region" description="Helical" evidence="7">
    <location>
        <begin position="178"/>
        <end position="207"/>
    </location>
</feature>
<evidence type="ECO:0000256" key="4">
    <source>
        <dbReference type="ARBA" id="ARBA00022989"/>
    </source>
</evidence>
<feature type="transmembrane region" description="Helical" evidence="7">
    <location>
        <begin position="286"/>
        <end position="307"/>
    </location>
</feature>
<dbReference type="Proteomes" id="UP000774570">
    <property type="component" value="Unassembled WGS sequence"/>
</dbReference>
<dbReference type="RefSeq" id="WP_220168375.1">
    <property type="nucleotide sequence ID" value="NZ_JAIBOA010000014.1"/>
</dbReference>
<evidence type="ECO:0000259" key="8">
    <source>
        <dbReference type="Pfam" id="PF03176"/>
    </source>
</evidence>
<name>A0ABS7FXX8_9ACTN</name>
<dbReference type="EMBL" id="JAIBOA010000014">
    <property type="protein sequence ID" value="MBW8485161.1"/>
    <property type="molecule type" value="Genomic_DNA"/>
</dbReference>
<organism evidence="9 10">
    <name type="scientific">Actinomadura parmotrematis</name>
    <dbReference type="NCBI Taxonomy" id="2864039"/>
    <lineage>
        <taxon>Bacteria</taxon>
        <taxon>Bacillati</taxon>
        <taxon>Actinomycetota</taxon>
        <taxon>Actinomycetes</taxon>
        <taxon>Streptosporangiales</taxon>
        <taxon>Thermomonosporaceae</taxon>
        <taxon>Actinomadura</taxon>
    </lineage>
</organism>
<evidence type="ECO:0000256" key="5">
    <source>
        <dbReference type="ARBA" id="ARBA00023136"/>
    </source>
</evidence>
<accession>A0ABS7FXX8</accession>
<dbReference type="SUPFAM" id="SSF82866">
    <property type="entry name" value="Multidrug efflux transporter AcrB transmembrane domain"/>
    <property type="match status" value="1"/>
</dbReference>
<evidence type="ECO:0000313" key="10">
    <source>
        <dbReference type="Proteomes" id="UP000774570"/>
    </source>
</evidence>
<reference evidence="9 10" key="1">
    <citation type="submission" date="2021-07" db="EMBL/GenBank/DDBJ databases">
        <title>Actinomadura sp. PM05-2 isolated from lichen.</title>
        <authorList>
            <person name="Somphong A."/>
            <person name="Phongsopitanun W."/>
            <person name="Tanasupawat S."/>
            <person name="Peongsungnone V."/>
        </authorList>
    </citation>
    <scope>NUCLEOTIDE SEQUENCE [LARGE SCALE GENOMIC DNA]</scope>
    <source>
        <strain evidence="9 10">PM05-2</strain>
    </source>
</reference>
<sequence length="398" mass="41610">MTNLPVRMARWSARHPWRAIAAWFLFVFVCLGAGVSAGGHAATSADYRVGEAGRAEAMAEQGGLQRKPFERVLITAPDAGRRAAAEAAAREVTARMKGLPEVESVAPPARSADGRSLRVDVTLRGPELDGKKHVEPVLARTAAVAGAHPDLRIDESGSPSSSKDVQGRRGADLSRTEMIALPVTLLVLLLVPVLLAATSIAAAIGLSMLASHLVPDSGVGANVILLIGMAVGVDYTLFYLKRAREERDRAGGALDRRAVVELAAASSPAPAADDLGWRKGADMRKAVLIGVAAVVAVVVGGVAWAAAPGPGKAQVSQEQYRTLAGQCRYAEKPRACRDAVGKKYRVGKADAELACRAYGGVTLCGTLGLSAKEKTCADKAVRAGMARARAEAECYLYS</sequence>
<dbReference type="InterPro" id="IPR050545">
    <property type="entry name" value="Mycobact_MmpL"/>
</dbReference>
<keyword evidence="10" id="KW-1185">Reference proteome</keyword>
<evidence type="ECO:0000313" key="9">
    <source>
        <dbReference type="EMBL" id="MBW8485161.1"/>
    </source>
</evidence>
<dbReference type="Gene3D" id="1.20.1640.10">
    <property type="entry name" value="Multidrug efflux transporter AcrB transmembrane domain"/>
    <property type="match status" value="1"/>
</dbReference>
<dbReference type="Pfam" id="PF03176">
    <property type="entry name" value="MMPL"/>
    <property type="match status" value="1"/>
</dbReference>
<feature type="transmembrane region" description="Helical" evidence="7">
    <location>
        <begin position="219"/>
        <end position="240"/>
    </location>
</feature>
<comment type="subcellular location">
    <subcellularLocation>
        <location evidence="1">Cell membrane</location>
        <topology evidence="1">Multi-pass membrane protein</topology>
    </subcellularLocation>
</comment>
<feature type="domain" description="Membrane transport protein MMPL" evidence="8">
    <location>
        <begin position="81"/>
        <end position="249"/>
    </location>
</feature>
<protein>
    <submittedName>
        <fullName evidence="9">MMPL family transporter</fullName>
    </submittedName>
</protein>
<evidence type="ECO:0000256" key="7">
    <source>
        <dbReference type="SAM" id="Phobius"/>
    </source>
</evidence>
<feature type="transmembrane region" description="Helical" evidence="7">
    <location>
        <begin position="20"/>
        <end position="38"/>
    </location>
</feature>
<dbReference type="InterPro" id="IPR004869">
    <property type="entry name" value="MMPL_dom"/>
</dbReference>
<keyword evidence="5 7" id="KW-0472">Membrane</keyword>
<dbReference type="PANTHER" id="PTHR33406">
    <property type="entry name" value="MEMBRANE PROTEIN MJ1562-RELATED"/>
    <property type="match status" value="1"/>
</dbReference>
<keyword evidence="4 7" id="KW-1133">Transmembrane helix</keyword>
<proteinExistence type="predicted"/>
<evidence type="ECO:0000256" key="3">
    <source>
        <dbReference type="ARBA" id="ARBA00022692"/>
    </source>
</evidence>
<evidence type="ECO:0000256" key="2">
    <source>
        <dbReference type="ARBA" id="ARBA00022475"/>
    </source>
</evidence>